<evidence type="ECO:0000256" key="6">
    <source>
        <dbReference type="ARBA" id="ARBA00023157"/>
    </source>
</evidence>
<evidence type="ECO:0000256" key="3">
    <source>
        <dbReference type="ARBA" id="ARBA00022729"/>
    </source>
</evidence>
<dbReference type="PROSITE" id="PS50261">
    <property type="entry name" value="G_PROTEIN_RECEP_F2_4"/>
    <property type="match status" value="1"/>
</dbReference>
<feature type="transmembrane region" description="Helical" evidence="10">
    <location>
        <begin position="3054"/>
        <end position="3073"/>
    </location>
</feature>
<dbReference type="GO" id="GO:0007166">
    <property type="term" value="P:cell surface receptor signaling pathway"/>
    <property type="evidence" value="ECO:0007669"/>
    <property type="project" value="InterPro"/>
</dbReference>
<evidence type="ECO:0000313" key="16">
    <source>
        <dbReference type="WBParaSite" id="PSAMB.scaffold557size47234.g6840.t1"/>
    </source>
</evidence>
<feature type="transmembrane region" description="Helical" evidence="10">
    <location>
        <begin position="2865"/>
        <end position="2885"/>
    </location>
</feature>
<dbReference type="InterPro" id="IPR001304">
    <property type="entry name" value="C-type_lectin-like"/>
</dbReference>
<feature type="compositionally biased region" description="Pro residues" evidence="9">
    <location>
        <begin position="1785"/>
        <end position="1795"/>
    </location>
</feature>
<feature type="transmembrane region" description="Helical" evidence="10">
    <location>
        <begin position="2905"/>
        <end position="2929"/>
    </location>
</feature>
<dbReference type="Gene3D" id="2.10.70.10">
    <property type="entry name" value="Complement Module, domain 1"/>
    <property type="match status" value="2"/>
</dbReference>
<feature type="domain" description="Sushi" evidence="14">
    <location>
        <begin position="2463"/>
        <end position="2530"/>
    </location>
</feature>
<feature type="domain" description="G-protein coupled receptors family 2 profile 2" evidence="13">
    <location>
        <begin position="2833"/>
        <end position="2989"/>
    </location>
</feature>
<dbReference type="SUPFAM" id="SSF57196">
    <property type="entry name" value="EGF/Laminin"/>
    <property type="match status" value="1"/>
</dbReference>
<dbReference type="PROSITE" id="PS01186">
    <property type="entry name" value="EGF_2"/>
    <property type="match status" value="5"/>
</dbReference>
<evidence type="ECO:0000256" key="5">
    <source>
        <dbReference type="ARBA" id="ARBA00023136"/>
    </source>
</evidence>
<keyword evidence="2 10" id="KW-0812">Transmembrane</keyword>
<feature type="region of interest" description="Disordered" evidence="9">
    <location>
        <begin position="2756"/>
        <end position="2806"/>
    </location>
</feature>
<evidence type="ECO:0000256" key="4">
    <source>
        <dbReference type="ARBA" id="ARBA00022989"/>
    </source>
</evidence>
<evidence type="ECO:0000259" key="12">
    <source>
        <dbReference type="PROSITE" id="PS50041"/>
    </source>
</evidence>
<name>A0A914WYD6_9BILA</name>
<dbReference type="PROSITE" id="PS50923">
    <property type="entry name" value="SUSHI"/>
    <property type="match status" value="7"/>
</dbReference>
<dbReference type="CDD" id="cd00037">
    <property type="entry name" value="CLECT"/>
    <property type="match status" value="4"/>
</dbReference>
<feature type="disulfide bond" evidence="7">
    <location>
        <begin position="1854"/>
        <end position="1871"/>
    </location>
</feature>
<dbReference type="PANTHER" id="PTHR12011:SF347">
    <property type="entry name" value="FI21270P1-RELATED"/>
    <property type="match status" value="1"/>
</dbReference>
<dbReference type="Gene3D" id="1.20.1070.10">
    <property type="entry name" value="Rhodopsin 7-helix transmembrane proteins"/>
    <property type="match status" value="1"/>
</dbReference>
<sequence length="3108" mass="332404">MYNVTEADNDLYDANSATRSNETFVVHTCSATAAFYDYSTGPRTYTCQTNNTWSNVIGPCKQMCMSLPAANYTNATTNATTVDMNYPPFEGAMIYHVCDTGYAFPDGSSVKNYRCQTNGKWSGVDGSICMEITTTTSTTTTSTTSTTTTEPTTTTTTEPTTTTTMEPTTTTSTEPETTSTSTITTTTEPETTEMTTATESTTAAATTTAEATTEVTTVATTTEPSTDAATTVAATTETSTYTTTTQVTTEDPTSMATNATETTTVAATTESSTAAATTETVTDATVTTTAEPTTTTETTSTTTTSATTTTTEEPSTDAETTIAATTTTETTSTTKEASTAAATSAAETTTAAHSTEAATETTTVLQTIAPTTEVVTTAADTKAVAQTTAAATNEIETTTLAATIVAATSEATTTTATTTARVVVMCPDAQVNFINAEILTNYIVGKTQKVGTEIIHKCLSNSEFASDSTVLRIYTCLANGTWSQLTNETCSLKSTTSTTTTMAATNATDTTTETATTVVTTEAATSTLVETTHAPTTTTDAVTVEATTVATTTVEPTTITSITEKDTAVASTTVEPTTEASTAEPVTTTTTSTTTTTTPETTTVPSTTSEPSTLVTETTSTTTLLTTTTTAEPTSTTTTTTAEPTSTTTTTTTAEPTSTTTTTTTAEPTSTTTTTTTAEPTSTTTTTEEAATTAKTSIAVAETTAMQTTTTTEASTAAVTFISAITSSTSTSTQTTTIKKTTLELTTSTTTTAPPVLVDCYGAVTCENNGECQGLYNASYCGCAEGYTGATCQQEMLNPCSSSPCAGIKNVQCIRQSDTAYICQCAAGYAQTDSCRANPSCADCETPLCEWPPVDLKNSYIYNETDPGTAVGLTSKYREAGTVVVHKCNANNSFPDGSTTPRVYTCTNDHSWINVNGPCNEPECPKNNQLVCSGDSCVCIFLPSEPSAWDQLRTLCAGQGNMLPVLNNQFKWSEFQKVRSPKPALENVWIGLHIIGTIAGGGGNAYEWADNSTFKVGDFAPWAPGQPNTKSETAYCVVSRVADNYLWSLHDCSDYLIYGICFVPPPPPPTCDPPTVDMSHSTTESNVSSVTGSVIWGTTTVHNCMDGYAFNNYQTKRIYQCWKNSTWLYTGGPCIRMCKSLPNVGYSNAVTNSSLVKTLPFEKTSISHVCSAGFSFPDGSTEKFYVCLSNGTWSNVGDSCQIATTTTTLATTSMARSTSTASTPAATFMASTTAVTTTKATTKTTTTEATTPSTTTAPPVIVDCYHNETCQNDGQCEGLIDASHCVCTDGYTGATCQQIKYNPCSSSPCAGIHNVECVRQSDTAFVCQCKVGFAQTDSCRADSSCSDCDVPLCEWPPVDLKNSYIYNETDPGTAVGLTSKYREAGTVVVHKCNANNSFPDGSTPPRTYTCTNDHSWINVNGPCNEPECPKNNQLVCSDASCVCIFLPSEPSAWDQLRTMCADSGSMLPVLSNQFKWSEFQKVRPPTAYYENVWIGLHIIGTIAGGGGNAYEWADNSTFKIGDFAPWAPGQPNTKSETAYCVVSRVADNYLWSLHDCSDYSIYGICFVPPPPPPTCDPPTVDMSHSTTESNVSSVTGSVIWGTTTVHNCMDGYAFDNYQTKRIYQCWKNSTWLYEKGPCIRLCKSLPMVDFSNADTNCTTIKSLPFEGTTVYHHCSDGFTFPDGSKDRTYACLSNGTWSNVDGACTEATTTTVTTTTQLAATAAATTTVAKPSTSSTTTSTTTRTTTVKTTTTKPPTKTATTTTKAAAATTTKAAATTTSTKAPQTPAPTTPYLPPPTTTTTAAPVHVDCYHNVKCENGGTCEGLFDNSYCTCTAKFTGTLCTEPYIDPCASNPCTARHVVCVRQSNTAFSCQCAAGWGRTEACSAVSTCSDCDIPLCNWPPVDLKNSAIYNQTHTGPYIVTGLTSINRENGTVVVHKCNPNNAFPDGTTGARTYVCTNDHTWMNVDGPCNPPICPPSSDPDCSGAQCVCLQIPGDPSAWDEASANCKAGGSMLAILDTSHEWSEFLKLRVNYDYLNKAWIGLHIVGATTQGAPVYEWADGKPFNPSTDFAPWAPGEPKTANGKCVASLLTPDNFLWTLHDCSDYDNYGICYIPPLPPPQCDPPVVNMQFSTPESNASSLTDKVIWGTELIHNCLPGYTFSNYQNKRTYQCWSNHTWLYLDGPCLRICKSLPSANLYNADSNATTITAYPFQGISVSHICHAGFSFPDGSTKRFYTCQSDGTWSNVGNDSCIETITTTGIPTLFTVTEIATTTTPSTTSTAGPTALGTTTPTTTVTSTTTTTVKTSPAPTEPTQQPTTTAAPIRCPSVVIDTSRSSGTYSTSPVGNNQYMKGSTLTHKCKSGNYFNDTTSTKKYTCLSNGTWSGYNPQNICSAMCPVPPINYKYSQIEKDTSKQVTKPSPVGTTVLVLCITNYMYSDASPLRVYKCRPDLTWSENPGPENACKITCPVPGANYTNAGTNTQKLTTRSFVGTTLIHNCAAGTQFKGGSTKKIYTCNANGQWTNLDKTDYCSAPVITCPAPRVDWTDAQDPSEDYSGVQLVGTTIEHECNDGYTFPQTDDNKRVYTCLSNGTWVNLNGERCERDDVPPSYLGCIQHFDYIRNVCLSEPQKTRDDGATYALSKNYCENMILGRTRMATFKSLNEYEFYRNELKKRGLAKVWMYIYYDYLPEHAPNDYRWDGYIPITFPGPFNPYPPEVPKDIPLCVYADKSKNYDWSTMPCTNNASFICSMDPVALTTTTTTTTEIPDPSETTDTTIYIPTEPPTTESTESTTTSNESTTSSSTTTTTTRPLEAAGVLASTDRFVPTPMSGAARTAATVVASMGCSFLVASLASVVALYILFRSNTTQGIVIGNQNTALLIAHVLVLTLREPGMYPHGIDPTLCRWVAILLHYFFLAGYTFMLLEAVQTMVLIGNVIPRGSLFSWQVNLAIGWGGPFILVGISAPFIGSEYSTSWTCWGDLAQSLCWGLLFPMACICAAALVCVEAGGMMGRHSRPFPNIDPVQRTSAHLSRGALPLIMILTVGSHLIGMAAVYFQLIYLYGVCFFMNIINAVVVFVSHTSMDTKIRTFTMKWTGKAVNAVKKKKVSSQSPQ</sequence>
<evidence type="ECO:0000259" key="13">
    <source>
        <dbReference type="PROSITE" id="PS50261"/>
    </source>
</evidence>
<feature type="compositionally biased region" description="Low complexity" evidence="9">
    <location>
        <begin position="2756"/>
        <end position="2805"/>
    </location>
</feature>
<dbReference type="PROSITE" id="PS50041">
    <property type="entry name" value="C_TYPE_LECTIN_2"/>
    <property type="match status" value="4"/>
</dbReference>
<dbReference type="InterPro" id="IPR000832">
    <property type="entry name" value="GPCR_2_secretin-like"/>
</dbReference>
<dbReference type="SUPFAM" id="SSF56436">
    <property type="entry name" value="C-type lectin-like"/>
    <property type="match status" value="4"/>
</dbReference>
<feature type="domain" description="C-type lectin" evidence="12">
    <location>
        <begin position="1443"/>
        <end position="1557"/>
    </location>
</feature>
<dbReference type="SMART" id="SM00034">
    <property type="entry name" value="CLECT"/>
    <property type="match status" value="4"/>
</dbReference>
<feature type="domain" description="Sushi" evidence="14">
    <location>
        <begin position="62"/>
        <end position="131"/>
    </location>
</feature>
<dbReference type="GO" id="GO:0005886">
    <property type="term" value="C:plasma membrane"/>
    <property type="evidence" value="ECO:0007669"/>
    <property type="project" value="TreeGrafter"/>
</dbReference>
<feature type="compositionally biased region" description="Low complexity" evidence="9">
    <location>
        <begin position="1731"/>
        <end position="1784"/>
    </location>
</feature>
<feature type="domain" description="EGF-like" evidence="11">
    <location>
        <begin position="1845"/>
        <end position="1884"/>
    </location>
</feature>
<feature type="region of interest" description="Disordered" evidence="9">
    <location>
        <begin position="1731"/>
        <end position="1795"/>
    </location>
</feature>
<feature type="domain" description="Sushi" evidence="14">
    <location>
        <begin position="1136"/>
        <end position="1202"/>
    </location>
</feature>
<dbReference type="GO" id="GO:0004930">
    <property type="term" value="F:G protein-coupled receptor activity"/>
    <property type="evidence" value="ECO:0007669"/>
    <property type="project" value="InterPro"/>
</dbReference>
<feature type="domain" description="Sushi" evidence="14">
    <location>
        <begin position="2185"/>
        <end position="2252"/>
    </location>
</feature>
<dbReference type="PANTHER" id="PTHR12011">
    <property type="entry name" value="ADHESION G-PROTEIN COUPLED RECEPTOR"/>
    <property type="match status" value="1"/>
</dbReference>
<feature type="transmembrane region" description="Helical" evidence="10">
    <location>
        <begin position="2835"/>
        <end position="2858"/>
    </location>
</feature>
<feature type="region of interest" description="Disordered" evidence="9">
    <location>
        <begin position="138"/>
        <end position="362"/>
    </location>
</feature>
<evidence type="ECO:0000256" key="8">
    <source>
        <dbReference type="PROSITE-ProRule" id="PRU00302"/>
    </source>
</evidence>
<evidence type="ECO:0000256" key="7">
    <source>
        <dbReference type="PROSITE-ProRule" id="PRU00076"/>
    </source>
</evidence>
<feature type="transmembrane region" description="Helical" evidence="10">
    <location>
        <begin position="2983"/>
        <end position="3003"/>
    </location>
</feature>
<evidence type="ECO:0000259" key="11">
    <source>
        <dbReference type="PROSITE" id="PS50026"/>
    </source>
</evidence>
<dbReference type="Pfam" id="PF00084">
    <property type="entry name" value="Sushi"/>
    <property type="match status" value="1"/>
</dbReference>
<evidence type="ECO:0000256" key="9">
    <source>
        <dbReference type="SAM" id="MobiDB-lite"/>
    </source>
</evidence>
<keyword evidence="15" id="KW-1185">Reference proteome</keyword>
<keyword evidence="6 7" id="KW-1015">Disulfide bond</keyword>
<comment type="caution">
    <text evidence="7">Lacks conserved residue(s) required for the propagation of feature annotation.</text>
</comment>
<evidence type="ECO:0000259" key="14">
    <source>
        <dbReference type="PROSITE" id="PS50923"/>
    </source>
</evidence>
<reference evidence="16" key="1">
    <citation type="submission" date="2022-11" db="UniProtKB">
        <authorList>
            <consortium name="WormBaseParasite"/>
        </authorList>
    </citation>
    <scope>IDENTIFICATION</scope>
</reference>
<dbReference type="Pfam" id="PF00002">
    <property type="entry name" value="7tm_2"/>
    <property type="match status" value="1"/>
</dbReference>
<dbReference type="WBParaSite" id="PSAMB.scaffold557size47234.g6840.t1">
    <property type="protein sequence ID" value="PSAMB.scaffold557size47234.g6840.t1"/>
    <property type="gene ID" value="PSAMB.scaffold557size47234.g6840"/>
</dbReference>
<keyword evidence="5 10" id="KW-0472">Membrane</keyword>
<dbReference type="SMART" id="SM00032">
    <property type="entry name" value="CCP"/>
    <property type="match status" value="13"/>
</dbReference>
<dbReference type="SUPFAM" id="SSF57535">
    <property type="entry name" value="Complement control module/SCR domain"/>
    <property type="match status" value="3"/>
</dbReference>
<dbReference type="PROSITE" id="PS00022">
    <property type="entry name" value="EGF_1"/>
    <property type="match status" value="3"/>
</dbReference>
<feature type="disulfide bond" evidence="7">
    <location>
        <begin position="783"/>
        <end position="792"/>
    </location>
</feature>
<dbReference type="CDD" id="cd00054">
    <property type="entry name" value="EGF_CA"/>
    <property type="match status" value="2"/>
</dbReference>
<feature type="transmembrane region" description="Helical" evidence="10">
    <location>
        <begin position="3030"/>
        <end position="3048"/>
    </location>
</feature>
<feature type="domain" description="Sushi" evidence="14">
    <location>
        <begin position="2322"/>
        <end position="2392"/>
    </location>
</feature>
<feature type="domain" description="EGF-like" evidence="11">
    <location>
        <begin position="796"/>
        <end position="836"/>
    </location>
</feature>
<keyword evidence="3" id="KW-0732">Signal</keyword>
<protein>
    <submittedName>
        <fullName evidence="16">Uncharacterized protein</fullName>
    </submittedName>
</protein>
<feature type="region of interest" description="Disordered" evidence="9">
    <location>
        <begin position="2272"/>
        <end position="2318"/>
    </location>
</feature>
<feature type="domain" description="EGF-like" evidence="11">
    <location>
        <begin position="1260"/>
        <end position="1297"/>
    </location>
</feature>
<feature type="domain" description="Sushi" evidence="14">
    <location>
        <begin position="1640"/>
        <end position="1706"/>
    </location>
</feature>
<comment type="subcellular location">
    <subcellularLocation>
        <location evidence="1">Membrane</location>
        <topology evidence="1">Multi-pass membrane protein</topology>
    </subcellularLocation>
</comment>
<keyword evidence="7" id="KW-0245">EGF-like domain</keyword>
<dbReference type="InterPro" id="IPR016186">
    <property type="entry name" value="C-type_lectin-like/link_sf"/>
</dbReference>
<proteinExistence type="predicted"/>
<evidence type="ECO:0000313" key="15">
    <source>
        <dbReference type="Proteomes" id="UP000887566"/>
    </source>
</evidence>
<dbReference type="PROSITE" id="PS50026">
    <property type="entry name" value="EGF_3"/>
    <property type="match status" value="5"/>
</dbReference>
<dbReference type="InterPro" id="IPR035976">
    <property type="entry name" value="Sushi/SCR/CCP_sf"/>
</dbReference>
<dbReference type="Proteomes" id="UP000887566">
    <property type="component" value="Unplaced"/>
</dbReference>
<feature type="transmembrane region" description="Helical" evidence="10">
    <location>
        <begin position="2941"/>
        <end position="2963"/>
    </location>
</feature>
<dbReference type="InterPro" id="IPR000742">
    <property type="entry name" value="EGF"/>
</dbReference>
<organism evidence="15 16">
    <name type="scientific">Plectus sambesii</name>
    <dbReference type="NCBI Taxonomy" id="2011161"/>
    <lineage>
        <taxon>Eukaryota</taxon>
        <taxon>Metazoa</taxon>
        <taxon>Ecdysozoa</taxon>
        <taxon>Nematoda</taxon>
        <taxon>Chromadorea</taxon>
        <taxon>Plectida</taxon>
        <taxon>Plectina</taxon>
        <taxon>Plectoidea</taxon>
        <taxon>Plectidae</taxon>
        <taxon>Plectus</taxon>
    </lineage>
</organism>
<feature type="domain" description="Sushi" evidence="14">
    <location>
        <begin position="2533"/>
        <end position="2600"/>
    </location>
</feature>
<feature type="domain" description="EGF-like" evidence="11">
    <location>
        <begin position="1805"/>
        <end position="1842"/>
    </location>
</feature>
<feature type="domain" description="EGF-like" evidence="11">
    <location>
        <begin position="756"/>
        <end position="793"/>
    </location>
</feature>
<feature type="disulfide bond" evidence="7">
    <location>
        <begin position="1832"/>
        <end position="1841"/>
    </location>
</feature>
<dbReference type="SMART" id="SM00181">
    <property type="entry name" value="EGF"/>
    <property type="match status" value="6"/>
</dbReference>
<feature type="domain" description="C-type lectin" evidence="12">
    <location>
        <begin position="2634"/>
        <end position="2746"/>
    </location>
</feature>
<dbReference type="Gene3D" id="3.10.100.10">
    <property type="entry name" value="Mannose-Binding Protein A, subunit A"/>
    <property type="match status" value="4"/>
</dbReference>
<dbReference type="InterPro" id="IPR000436">
    <property type="entry name" value="Sushi_SCR_CCP_dom"/>
</dbReference>
<feature type="domain" description="C-type lectin" evidence="12">
    <location>
        <begin position="939"/>
        <end position="1058"/>
    </location>
</feature>
<dbReference type="InterPro" id="IPR016187">
    <property type="entry name" value="CTDL_fold"/>
</dbReference>
<keyword evidence="4 10" id="KW-1133">Transmembrane helix</keyword>
<dbReference type="InterPro" id="IPR017981">
    <property type="entry name" value="GPCR_2-like_7TM"/>
</dbReference>
<evidence type="ECO:0000256" key="2">
    <source>
        <dbReference type="ARBA" id="ARBA00022692"/>
    </source>
</evidence>
<evidence type="ECO:0000256" key="10">
    <source>
        <dbReference type="SAM" id="Phobius"/>
    </source>
</evidence>
<feature type="disulfide bond" evidence="7">
    <location>
        <begin position="1287"/>
        <end position="1296"/>
    </location>
</feature>
<keyword evidence="8" id="KW-0768">Sushi</keyword>
<feature type="domain" description="C-type lectin" evidence="12">
    <location>
        <begin position="1989"/>
        <end position="2107"/>
    </location>
</feature>
<feature type="region of interest" description="Disordered" evidence="9">
    <location>
        <begin position="566"/>
        <end position="693"/>
    </location>
</feature>
<evidence type="ECO:0000256" key="1">
    <source>
        <dbReference type="ARBA" id="ARBA00004141"/>
    </source>
</evidence>
<dbReference type="Gene3D" id="2.10.25.10">
    <property type="entry name" value="Laminin"/>
    <property type="match status" value="3"/>
</dbReference>
<accession>A0A914WYD6</accession>